<reference evidence="1 2" key="1">
    <citation type="submission" date="2019-06" db="EMBL/GenBank/DDBJ databases">
        <title>Sequencing the genomes of 1000 actinobacteria strains.</title>
        <authorList>
            <person name="Klenk H.-P."/>
        </authorList>
    </citation>
    <scope>NUCLEOTIDE SEQUENCE [LARGE SCALE GENOMIC DNA]</scope>
    <source>
        <strain evidence="1 2">DSM 18031</strain>
    </source>
</reference>
<comment type="caution">
    <text evidence="1">The sequence shown here is derived from an EMBL/GenBank/DDBJ whole genome shotgun (WGS) entry which is preliminary data.</text>
</comment>
<name>A0A543I695_9MICO</name>
<protein>
    <submittedName>
        <fullName evidence="1">Uncharacterized protein</fullName>
    </submittedName>
</protein>
<evidence type="ECO:0000313" key="1">
    <source>
        <dbReference type="EMBL" id="TQM66097.1"/>
    </source>
</evidence>
<accession>A0A543I695</accession>
<sequence length="149" mass="16568">MPTSPVLQQIRDALVGLPGLSEAHIRDGVVEFTARVDNTTVRLEIDPEFEGRSDVDELVDTVRGLLGQTGRWWAELLREAGRDLAHIGARRPSARLIAEVVRDLRIHDITVFPGGAVVALDSPEFFPDEYPQVQLDEDLEIDEVTVSDE</sequence>
<dbReference type="Proteomes" id="UP000318331">
    <property type="component" value="Unassembled WGS sequence"/>
</dbReference>
<evidence type="ECO:0000313" key="2">
    <source>
        <dbReference type="Proteomes" id="UP000318331"/>
    </source>
</evidence>
<keyword evidence="2" id="KW-1185">Reference proteome</keyword>
<organism evidence="1 2">
    <name type="scientific">Klugiella xanthotipulae</name>
    <dbReference type="NCBI Taxonomy" id="244735"/>
    <lineage>
        <taxon>Bacteria</taxon>
        <taxon>Bacillati</taxon>
        <taxon>Actinomycetota</taxon>
        <taxon>Actinomycetes</taxon>
        <taxon>Micrococcales</taxon>
        <taxon>Microbacteriaceae</taxon>
        <taxon>Klugiella</taxon>
    </lineage>
</organism>
<dbReference type="EMBL" id="VFPN01000001">
    <property type="protein sequence ID" value="TQM66097.1"/>
    <property type="molecule type" value="Genomic_DNA"/>
</dbReference>
<gene>
    <name evidence="1" type="ORF">FB466_0920</name>
</gene>
<dbReference type="AlphaFoldDB" id="A0A543I695"/>
<dbReference type="OrthoDB" id="7873969at2"/>
<dbReference type="RefSeq" id="WP_141916167.1">
    <property type="nucleotide sequence ID" value="NZ_BAAAYS010000027.1"/>
</dbReference>
<proteinExistence type="predicted"/>